<protein>
    <submittedName>
        <fullName evidence="1">Uncharacterized protein</fullName>
    </submittedName>
</protein>
<proteinExistence type="predicted"/>
<name>A0A7U7G4L0_9PROT</name>
<comment type="caution">
    <text evidence="1">The sequence shown here is derived from an EMBL/GenBank/DDBJ whole genome shotgun (WGS) entry which is preliminary data.</text>
</comment>
<sequence length="41" mass="4247">MGAGEPDRCGEEEGAGIVILTDDVLPSPAWVTGREGGNKVY</sequence>
<dbReference type="EMBL" id="CBLY010000002">
    <property type="protein sequence ID" value="CDG33043.1"/>
    <property type="molecule type" value="Genomic_DNA"/>
</dbReference>
<organism evidence="1 2">
    <name type="scientific">Parasaccharibacter apium</name>
    <dbReference type="NCBI Taxonomy" id="1510841"/>
    <lineage>
        <taxon>Bacteria</taxon>
        <taxon>Pseudomonadati</taxon>
        <taxon>Pseudomonadota</taxon>
        <taxon>Alphaproteobacteria</taxon>
        <taxon>Acetobacterales</taxon>
        <taxon>Acetobacteraceae</taxon>
        <taxon>Parasaccharibacter</taxon>
    </lineage>
</organism>
<reference evidence="1 2" key="2">
    <citation type="journal article" date="2014" name="PLoS ONE">
        <title>Evolution of mitochondria reconstructed from the energy metabolism of living bacteria.</title>
        <authorList>
            <person name="Degli Esposti M."/>
            <person name="Chouaia B."/>
            <person name="Comandatore F."/>
            <person name="Crotti E."/>
            <person name="Sassera D."/>
            <person name="Lievens P.M."/>
            <person name="Daffonchio D."/>
            <person name="Bandi C."/>
        </authorList>
    </citation>
    <scope>NUCLEOTIDE SEQUENCE [LARGE SCALE GENOMIC DNA]</scope>
    <source>
        <strain evidence="2">AM169</strain>
    </source>
</reference>
<accession>A0A7U7G4L0</accession>
<dbReference type="Proteomes" id="UP000027590">
    <property type="component" value="Unassembled WGS sequence"/>
</dbReference>
<evidence type="ECO:0000313" key="1">
    <source>
        <dbReference type="EMBL" id="CDG33043.1"/>
    </source>
</evidence>
<reference evidence="1 2" key="1">
    <citation type="journal article" date="2014" name="Genome Biol. Evol.">
        <title>Acetic acid bacteria genomes reveal functional traits for adaptation to life in insect guts.</title>
        <authorList>
            <person name="Chouaia B."/>
            <person name="Gaiarsa S."/>
            <person name="Crotti E."/>
            <person name="Comandatore F."/>
            <person name="Degli Esposti M."/>
            <person name="Ricci I."/>
            <person name="Alma A."/>
            <person name="Favia G."/>
            <person name="Bandi C."/>
            <person name="Daffonchio D."/>
        </authorList>
    </citation>
    <scope>NUCLEOTIDE SEQUENCE [LARGE SCALE GENOMIC DNA]</scope>
    <source>
        <strain evidence="2">AM169</strain>
    </source>
</reference>
<dbReference type="AlphaFoldDB" id="A0A7U7G4L0"/>
<evidence type="ECO:0000313" key="2">
    <source>
        <dbReference type="Proteomes" id="UP000027590"/>
    </source>
</evidence>
<gene>
    <name evidence="1" type="ORF">SACS_0305</name>
</gene>